<reference evidence="2" key="1">
    <citation type="journal article" date="2023" name="Mol. Phylogenet. Evol.">
        <title>Genome-scale phylogeny and comparative genomics of the fungal order Sordariales.</title>
        <authorList>
            <person name="Hensen N."/>
            <person name="Bonometti L."/>
            <person name="Westerberg I."/>
            <person name="Brannstrom I.O."/>
            <person name="Guillou S."/>
            <person name="Cros-Aarteil S."/>
            <person name="Calhoun S."/>
            <person name="Haridas S."/>
            <person name="Kuo A."/>
            <person name="Mondo S."/>
            <person name="Pangilinan J."/>
            <person name="Riley R."/>
            <person name="LaButti K."/>
            <person name="Andreopoulos B."/>
            <person name="Lipzen A."/>
            <person name="Chen C."/>
            <person name="Yan M."/>
            <person name="Daum C."/>
            <person name="Ng V."/>
            <person name="Clum A."/>
            <person name="Steindorff A."/>
            <person name="Ohm R.A."/>
            <person name="Martin F."/>
            <person name="Silar P."/>
            <person name="Natvig D.O."/>
            <person name="Lalanne C."/>
            <person name="Gautier V."/>
            <person name="Ament-Velasquez S.L."/>
            <person name="Kruys A."/>
            <person name="Hutchinson M.I."/>
            <person name="Powell A.J."/>
            <person name="Barry K."/>
            <person name="Miller A.N."/>
            <person name="Grigoriev I.V."/>
            <person name="Debuchy R."/>
            <person name="Gladieux P."/>
            <person name="Hiltunen Thoren M."/>
            <person name="Johannesson H."/>
        </authorList>
    </citation>
    <scope>NUCLEOTIDE SEQUENCE</scope>
    <source>
        <strain evidence="2">PSN309</strain>
    </source>
</reference>
<dbReference type="SUPFAM" id="SSF82171">
    <property type="entry name" value="DPP6 N-terminal domain-like"/>
    <property type="match status" value="1"/>
</dbReference>
<dbReference type="PANTHER" id="PTHR16220">
    <property type="entry name" value="WD REPEAT PROTEIN 8-RELATED"/>
    <property type="match status" value="1"/>
</dbReference>
<accession>A0AAN7ANT0</accession>
<evidence type="ECO:0000313" key="2">
    <source>
        <dbReference type="EMBL" id="KAK4192130.1"/>
    </source>
</evidence>
<name>A0AAN7ANT0_9PEZI</name>
<dbReference type="InterPro" id="IPR015943">
    <property type="entry name" value="WD40/YVTN_repeat-like_dom_sf"/>
</dbReference>
<dbReference type="AlphaFoldDB" id="A0AAN7ANT0"/>
<dbReference type="SMART" id="SM00320">
    <property type="entry name" value="WD40"/>
    <property type="match status" value="3"/>
</dbReference>
<dbReference type="GO" id="GO:1990811">
    <property type="term" value="C:MWP complex"/>
    <property type="evidence" value="ECO:0007669"/>
    <property type="project" value="TreeGrafter"/>
</dbReference>
<feature type="region of interest" description="Disordered" evidence="1">
    <location>
        <begin position="484"/>
        <end position="524"/>
    </location>
</feature>
<organism evidence="2 3">
    <name type="scientific">Podospora australis</name>
    <dbReference type="NCBI Taxonomy" id="1536484"/>
    <lineage>
        <taxon>Eukaryota</taxon>
        <taxon>Fungi</taxon>
        <taxon>Dikarya</taxon>
        <taxon>Ascomycota</taxon>
        <taxon>Pezizomycotina</taxon>
        <taxon>Sordariomycetes</taxon>
        <taxon>Sordariomycetidae</taxon>
        <taxon>Sordariales</taxon>
        <taxon>Podosporaceae</taxon>
        <taxon>Podospora</taxon>
    </lineage>
</organism>
<gene>
    <name evidence="2" type="ORF">QBC35DRAFT_264328</name>
</gene>
<dbReference type="GO" id="GO:0005815">
    <property type="term" value="C:microtubule organizing center"/>
    <property type="evidence" value="ECO:0007669"/>
    <property type="project" value="TreeGrafter"/>
</dbReference>
<proteinExistence type="predicted"/>
<evidence type="ECO:0000256" key="1">
    <source>
        <dbReference type="SAM" id="MobiDB-lite"/>
    </source>
</evidence>
<keyword evidence="3" id="KW-1185">Reference proteome</keyword>
<reference evidence="2" key="2">
    <citation type="submission" date="2023-05" db="EMBL/GenBank/DDBJ databases">
        <authorList>
            <consortium name="Lawrence Berkeley National Laboratory"/>
            <person name="Steindorff A."/>
            <person name="Hensen N."/>
            <person name="Bonometti L."/>
            <person name="Westerberg I."/>
            <person name="Brannstrom I.O."/>
            <person name="Guillou S."/>
            <person name="Cros-Aarteil S."/>
            <person name="Calhoun S."/>
            <person name="Haridas S."/>
            <person name="Kuo A."/>
            <person name="Mondo S."/>
            <person name="Pangilinan J."/>
            <person name="Riley R."/>
            <person name="Labutti K."/>
            <person name="Andreopoulos B."/>
            <person name="Lipzen A."/>
            <person name="Chen C."/>
            <person name="Yanf M."/>
            <person name="Daum C."/>
            <person name="Ng V."/>
            <person name="Clum A."/>
            <person name="Ohm R."/>
            <person name="Martin F."/>
            <person name="Silar P."/>
            <person name="Natvig D."/>
            <person name="Lalanne C."/>
            <person name="Gautier V."/>
            <person name="Ament-Velasquez S.L."/>
            <person name="Kruys A."/>
            <person name="Hutchinson M.I."/>
            <person name="Powell A.J."/>
            <person name="Barry K."/>
            <person name="Miller A.N."/>
            <person name="Grigoriev I.V."/>
            <person name="Debuchy R."/>
            <person name="Gladieux P."/>
            <person name="Thoren M.H."/>
            <person name="Johannesson H."/>
        </authorList>
    </citation>
    <scope>NUCLEOTIDE SEQUENCE</scope>
    <source>
        <strain evidence="2">PSN309</strain>
    </source>
</reference>
<dbReference type="PANTHER" id="PTHR16220:SF0">
    <property type="entry name" value="WD REPEAT-CONTAINING PROTEIN WRAP73"/>
    <property type="match status" value="1"/>
</dbReference>
<protein>
    <recommendedName>
        <fullName evidence="4">WD40 domain-containing protein</fullName>
    </recommendedName>
</protein>
<comment type="caution">
    <text evidence="2">The sequence shown here is derived from an EMBL/GenBank/DDBJ whole genome shotgun (WGS) entry which is preliminary data.</text>
</comment>
<dbReference type="InterPro" id="IPR001680">
    <property type="entry name" value="WD40_rpt"/>
</dbReference>
<dbReference type="GO" id="GO:1990810">
    <property type="term" value="P:microtubule anchoring at mitotic spindle pole body"/>
    <property type="evidence" value="ECO:0007669"/>
    <property type="project" value="TreeGrafter"/>
</dbReference>
<feature type="compositionally biased region" description="Acidic residues" evidence="1">
    <location>
        <begin position="507"/>
        <end position="518"/>
    </location>
</feature>
<dbReference type="Gene3D" id="2.130.10.10">
    <property type="entry name" value="YVTN repeat-like/Quinoprotein amine dehydrogenase"/>
    <property type="match status" value="2"/>
</dbReference>
<dbReference type="InterPro" id="IPR052778">
    <property type="entry name" value="Centrosome-WD_assoc"/>
</dbReference>
<sequence length="524" mass="57167">MKFSNPLKSSAHSLPSPDGKHVATLFSSVVNVRDLHNLEVINVIKLPQDFTGPVLGFRWSPSSQLLLVAGPEQVRVASALDNSFHATIRTTTVPGTKPAYIGFGASDTEICVVSSFGLKFAVFDLASSKAAEIANPKVFSPSSTASRCFSFRPQTRHLALLTRVAGKDMISIHSFPTRELQRSFAPDTIDAQGLTWSPDGRWLVVWDSAAQGHRVIFYTSDGHLFKTWSGPANPSHEDRDFALGAGVKVLQFSPDARYLAIGDSSRAVCVFSMASVTEAIRLRHPKTLAPTESFQVWQEQISVPHAGPVVHSFLRTTQIISPAPRLQDNSEPVSGCAVISFDPSSALVATRLEDSPGTIWIWDVQAAQLRGVLLFHGNISALSWHPHIPGTLLIRCEGDQYNGMVFVWDHLSEGPRSVDFNQHLPGFKTNGKPRSSWLGLDIASAPSLFFSDAHNYMLACLTESDQVQPPWGGQASLEPGYVAETREESPLELVPAGEAGPDAANFTEDEGEYSELEDTFVHKR</sequence>
<dbReference type="Proteomes" id="UP001302126">
    <property type="component" value="Unassembled WGS sequence"/>
</dbReference>
<evidence type="ECO:0008006" key="4">
    <source>
        <dbReference type="Google" id="ProtNLM"/>
    </source>
</evidence>
<dbReference type="EMBL" id="MU864356">
    <property type="protein sequence ID" value="KAK4192130.1"/>
    <property type="molecule type" value="Genomic_DNA"/>
</dbReference>
<evidence type="ECO:0000313" key="3">
    <source>
        <dbReference type="Proteomes" id="UP001302126"/>
    </source>
</evidence>